<dbReference type="RefSeq" id="WP_307351446.1">
    <property type="nucleotide sequence ID" value="NZ_JAUSVS010000008.1"/>
</dbReference>
<dbReference type="Proteomes" id="UP001228905">
    <property type="component" value="Unassembled WGS sequence"/>
</dbReference>
<evidence type="ECO:0008006" key="4">
    <source>
        <dbReference type="Google" id="ProtNLM"/>
    </source>
</evidence>
<feature type="transmembrane region" description="Helical" evidence="1">
    <location>
        <begin position="318"/>
        <end position="340"/>
    </location>
</feature>
<evidence type="ECO:0000313" key="2">
    <source>
        <dbReference type="EMBL" id="MDQ0465818.1"/>
    </source>
</evidence>
<dbReference type="EMBL" id="JAUSVS010000008">
    <property type="protein sequence ID" value="MDQ0465818.1"/>
    <property type="molecule type" value="Genomic_DNA"/>
</dbReference>
<keyword evidence="1" id="KW-1133">Transmembrane helix</keyword>
<feature type="transmembrane region" description="Helical" evidence="1">
    <location>
        <begin position="263"/>
        <end position="280"/>
    </location>
</feature>
<feature type="transmembrane region" description="Helical" evidence="1">
    <location>
        <begin position="161"/>
        <end position="182"/>
    </location>
</feature>
<feature type="transmembrane region" description="Helical" evidence="1">
    <location>
        <begin position="12"/>
        <end position="33"/>
    </location>
</feature>
<name>A0ABU0IUW6_9CAUL</name>
<feature type="transmembrane region" description="Helical" evidence="1">
    <location>
        <begin position="203"/>
        <end position="223"/>
    </location>
</feature>
<keyword evidence="1" id="KW-0812">Transmembrane</keyword>
<dbReference type="SUPFAM" id="SSF103473">
    <property type="entry name" value="MFS general substrate transporter"/>
    <property type="match status" value="1"/>
</dbReference>
<reference evidence="2 3" key="1">
    <citation type="submission" date="2023-07" db="EMBL/GenBank/DDBJ databases">
        <title>Genomic Encyclopedia of Type Strains, Phase IV (KMG-IV): sequencing the most valuable type-strain genomes for metagenomic binning, comparative biology and taxonomic classification.</title>
        <authorList>
            <person name="Goeker M."/>
        </authorList>
    </citation>
    <scope>NUCLEOTIDE SEQUENCE [LARGE SCALE GENOMIC DNA]</scope>
    <source>
        <strain evidence="2 3">DSM 18695</strain>
    </source>
</reference>
<feature type="transmembrane region" description="Helical" evidence="1">
    <location>
        <begin position="286"/>
        <end position="306"/>
    </location>
</feature>
<feature type="transmembrane region" description="Helical" evidence="1">
    <location>
        <begin position="78"/>
        <end position="96"/>
    </location>
</feature>
<feature type="transmembrane region" description="Helical" evidence="1">
    <location>
        <begin position="135"/>
        <end position="155"/>
    </location>
</feature>
<feature type="transmembrane region" description="Helical" evidence="1">
    <location>
        <begin position="235"/>
        <end position="256"/>
    </location>
</feature>
<keyword evidence="3" id="KW-1185">Reference proteome</keyword>
<dbReference type="Gene3D" id="1.20.1250.20">
    <property type="entry name" value="MFS general substrate transporter like domains"/>
    <property type="match status" value="1"/>
</dbReference>
<accession>A0ABU0IUW6</accession>
<comment type="caution">
    <text evidence="2">The sequence shown here is derived from an EMBL/GenBank/DDBJ whole genome shotgun (WGS) entry which is preliminary data.</text>
</comment>
<feature type="transmembrane region" description="Helical" evidence="1">
    <location>
        <begin position="53"/>
        <end position="71"/>
    </location>
</feature>
<sequence length="384" mass="38062">MTEPAQPDRPEGAVAAIGVGAAAMIGIGVQPLLLDALVKAGRLSQDLVHPAVLADLFGMGLAIALAACFLPPTRLRRTAAVAAVISAGLGLAVIGAHGPQILALRGLAGLADGLLIWITIGFLARRARPEPWAAAFFMSQSLGQLVLVGLTGALLLPRFGLAIALTAPAAMSAIALLLCASLPASLPPLPRPAPAGLPAPRGLIGLAALFAYVAAGTGVWLHMSRLAGDPALSGLTVSAALCAQVLGALFAVLSAGRLKPGQVFAGAALATLTAYAILALQPPPALFVAAFALASFSGMALGTWLFSFLIQADPSRRAAAASAAAQLTGSALGPLIAGAVVNGVGGDGDPRLALAVGAALVATTLVTTLVLTRPLGNLKLAPQG</sequence>
<dbReference type="InterPro" id="IPR036259">
    <property type="entry name" value="MFS_trans_sf"/>
</dbReference>
<evidence type="ECO:0000256" key="1">
    <source>
        <dbReference type="SAM" id="Phobius"/>
    </source>
</evidence>
<evidence type="ECO:0000313" key="3">
    <source>
        <dbReference type="Proteomes" id="UP001228905"/>
    </source>
</evidence>
<gene>
    <name evidence="2" type="ORF">QO010_003610</name>
</gene>
<proteinExistence type="predicted"/>
<keyword evidence="1" id="KW-0472">Membrane</keyword>
<organism evidence="2 3">
    <name type="scientific">Caulobacter ginsengisoli</name>
    <dbReference type="NCBI Taxonomy" id="400775"/>
    <lineage>
        <taxon>Bacteria</taxon>
        <taxon>Pseudomonadati</taxon>
        <taxon>Pseudomonadota</taxon>
        <taxon>Alphaproteobacteria</taxon>
        <taxon>Caulobacterales</taxon>
        <taxon>Caulobacteraceae</taxon>
        <taxon>Caulobacter</taxon>
    </lineage>
</organism>
<feature type="transmembrane region" description="Helical" evidence="1">
    <location>
        <begin position="352"/>
        <end position="371"/>
    </location>
</feature>
<protein>
    <recommendedName>
        <fullName evidence="4">MFS transporter</fullName>
    </recommendedName>
</protein>
<feature type="transmembrane region" description="Helical" evidence="1">
    <location>
        <begin position="102"/>
        <end position="123"/>
    </location>
</feature>